<dbReference type="PANTHER" id="PTHR33564:SF8">
    <property type="entry name" value="TRANSMEMBRANE PROTEIN"/>
    <property type="match status" value="1"/>
</dbReference>
<dbReference type="EMBL" id="JAYKXN010000006">
    <property type="protein sequence ID" value="KAK7278767.1"/>
    <property type="molecule type" value="Genomic_DNA"/>
</dbReference>
<gene>
    <name evidence="1" type="ORF">RJT34_23803</name>
</gene>
<organism evidence="1 2">
    <name type="scientific">Clitoria ternatea</name>
    <name type="common">Butterfly pea</name>
    <dbReference type="NCBI Taxonomy" id="43366"/>
    <lineage>
        <taxon>Eukaryota</taxon>
        <taxon>Viridiplantae</taxon>
        <taxon>Streptophyta</taxon>
        <taxon>Embryophyta</taxon>
        <taxon>Tracheophyta</taxon>
        <taxon>Spermatophyta</taxon>
        <taxon>Magnoliopsida</taxon>
        <taxon>eudicotyledons</taxon>
        <taxon>Gunneridae</taxon>
        <taxon>Pentapetalae</taxon>
        <taxon>rosids</taxon>
        <taxon>fabids</taxon>
        <taxon>Fabales</taxon>
        <taxon>Fabaceae</taxon>
        <taxon>Papilionoideae</taxon>
        <taxon>50 kb inversion clade</taxon>
        <taxon>NPAAA clade</taxon>
        <taxon>indigoferoid/millettioid clade</taxon>
        <taxon>Phaseoleae</taxon>
        <taxon>Clitoria</taxon>
    </lineage>
</organism>
<proteinExistence type="predicted"/>
<accession>A0AAN9IGW6</accession>
<dbReference type="Proteomes" id="UP001359559">
    <property type="component" value="Unassembled WGS sequence"/>
</dbReference>
<name>A0AAN9IGW6_CLITE</name>
<dbReference type="AlphaFoldDB" id="A0AAN9IGW6"/>
<sequence length="125" mass="14734">MESSMRLTLMTAFAVSGSMVLLVHQVHKHLFDDFMKKFEYEIRGSTKHQTKKRVRFAKDVFEIPMEKSDHMNMVKAQQVEDEKVLIKDGVENWKHEEKVKDMPLNRLVLYKGIMKNRSLKGTFGF</sequence>
<evidence type="ECO:0000313" key="2">
    <source>
        <dbReference type="Proteomes" id="UP001359559"/>
    </source>
</evidence>
<evidence type="ECO:0000313" key="1">
    <source>
        <dbReference type="EMBL" id="KAK7278767.1"/>
    </source>
</evidence>
<comment type="caution">
    <text evidence="1">The sequence shown here is derived from an EMBL/GenBank/DDBJ whole genome shotgun (WGS) entry which is preliminary data.</text>
</comment>
<reference evidence="1 2" key="1">
    <citation type="submission" date="2024-01" db="EMBL/GenBank/DDBJ databases">
        <title>The genomes of 5 underutilized Papilionoideae crops provide insights into root nodulation and disease resistance.</title>
        <authorList>
            <person name="Yuan L."/>
        </authorList>
    </citation>
    <scope>NUCLEOTIDE SEQUENCE [LARGE SCALE GENOMIC DNA]</scope>
    <source>
        <strain evidence="1">LY-2023</strain>
        <tissue evidence="1">Leaf</tissue>
    </source>
</reference>
<keyword evidence="2" id="KW-1185">Reference proteome</keyword>
<protein>
    <submittedName>
        <fullName evidence="1">Uncharacterized protein</fullName>
    </submittedName>
</protein>
<dbReference type="PANTHER" id="PTHR33564">
    <property type="entry name" value="TRANSMEMBRANE PROTEIN"/>
    <property type="match status" value="1"/>
</dbReference>